<accession>A0A1D1VZI8</accession>
<keyword evidence="2" id="KW-1185">Reference proteome</keyword>
<reference evidence="1 2" key="1">
    <citation type="journal article" date="2016" name="Nat. Commun.">
        <title>Extremotolerant tardigrade genome and improved radiotolerance of human cultured cells by tardigrade-unique protein.</title>
        <authorList>
            <person name="Hashimoto T."/>
            <person name="Horikawa D.D."/>
            <person name="Saito Y."/>
            <person name="Kuwahara H."/>
            <person name="Kozuka-Hata H."/>
            <person name="Shin-I T."/>
            <person name="Minakuchi Y."/>
            <person name="Ohishi K."/>
            <person name="Motoyama A."/>
            <person name="Aizu T."/>
            <person name="Enomoto A."/>
            <person name="Kondo K."/>
            <person name="Tanaka S."/>
            <person name="Hara Y."/>
            <person name="Koshikawa S."/>
            <person name="Sagara H."/>
            <person name="Miura T."/>
            <person name="Yokobori S."/>
            <person name="Miyagawa K."/>
            <person name="Suzuki Y."/>
            <person name="Kubo T."/>
            <person name="Oyama M."/>
            <person name="Kohara Y."/>
            <person name="Fujiyama A."/>
            <person name="Arakawa K."/>
            <person name="Katayama T."/>
            <person name="Toyoda A."/>
            <person name="Kunieda T."/>
        </authorList>
    </citation>
    <scope>NUCLEOTIDE SEQUENCE [LARGE SCALE GENOMIC DNA]</scope>
    <source>
        <strain evidence="1 2">YOKOZUNA-1</strain>
    </source>
</reference>
<protein>
    <submittedName>
        <fullName evidence="1">Uncharacterized protein</fullName>
    </submittedName>
</protein>
<proteinExistence type="predicted"/>
<comment type="caution">
    <text evidence="1">The sequence shown here is derived from an EMBL/GenBank/DDBJ whole genome shotgun (WGS) entry which is preliminary data.</text>
</comment>
<dbReference type="Proteomes" id="UP000186922">
    <property type="component" value="Unassembled WGS sequence"/>
</dbReference>
<gene>
    <name evidence="1" type="primary">RvY_16720</name>
    <name evidence="1" type="synonym">RvY_16720.1</name>
    <name evidence="1" type="ORF">RvY_16720-1</name>
</gene>
<dbReference type="AlphaFoldDB" id="A0A1D1VZI8"/>
<sequence>MVNNFGISSSSSRKRPRSEIYPWINQLDFSNIPLLGKFDVYILNHAVGYTKQDDDVAYESYLRNWAFGDSQKDIIKHYLRLATNLSATTGYFLGDAYTLEIGSAFYSVFRSITWRLTAVADLYAIGYYKRCTPFALTKSPSVLTYLPIEVLYPLQSNSFYNFTDIATCRPNTVDADGKPAVKNP</sequence>
<dbReference type="EMBL" id="BDGG01000014">
    <property type="protein sequence ID" value="GAV06792.1"/>
    <property type="molecule type" value="Genomic_DNA"/>
</dbReference>
<name>A0A1D1VZI8_RAMVA</name>
<evidence type="ECO:0000313" key="2">
    <source>
        <dbReference type="Proteomes" id="UP000186922"/>
    </source>
</evidence>
<organism evidence="1 2">
    <name type="scientific">Ramazzottius varieornatus</name>
    <name type="common">Water bear</name>
    <name type="synonym">Tardigrade</name>
    <dbReference type="NCBI Taxonomy" id="947166"/>
    <lineage>
        <taxon>Eukaryota</taxon>
        <taxon>Metazoa</taxon>
        <taxon>Ecdysozoa</taxon>
        <taxon>Tardigrada</taxon>
        <taxon>Eutardigrada</taxon>
        <taxon>Parachela</taxon>
        <taxon>Hypsibioidea</taxon>
        <taxon>Ramazzottiidae</taxon>
        <taxon>Ramazzottius</taxon>
    </lineage>
</organism>
<evidence type="ECO:0000313" key="1">
    <source>
        <dbReference type="EMBL" id="GAV06792.1"/>
    </source>
</evidence>